<dbReference type="EMBL" id="JAHUTI010070521">
    <property type="protein sequence ID" value="MED6255210.1"/>
    <property type="molecule type" value="Genomic_DNA"/>
</dbReference>
<comment type="caution">
    <text evidence="2">The sequence shown here is derived from an EMBL/GenBank/DDBJ whole genome shotgun (WGS) entry which is preliminary data.</text>
</comment>
<feature type="signal peptide" evidence="1">
    <location>
        <begin position="1"/>
        <end position="18"/>
    </location>
</feature>
<name>A0ABU7C022_9TELE</name>
<proteinExistence type="predicted"/>
<keyword evidence="3" id="KW-1185">Reference proteome</keyword>
<organism evidence="2 3">
    <name type="scientific">Ataeniobius toweri</name>
    <dbReference type="NCBI Taxonomy" id="208326"/>
    <lineage>
        <taxon>Eukaryota</taxon>
        <taxon>Metazoa</taxon>
        <taxon>Chordata</taxon>
        <taxon>Craniata</taxon>
        <taxon>Vertebrata</taxon>
        <taxon>Euteleostomi</taxon>
        <taxon>Actinopterygii</taxon>
        <taxon>Neopterygii</taxon>
        <taxon>Teleostei</taxon>
        <taxon>Neoteleostei</taxon>
        <taxon>Acanthomorphata</taxon>
        <taxon>Ovalentaria</taxon>
        <taxon>Atherinomorphae</taxon>
        <taxon>Cyprinodontiformes</taxon>
        <taxon>Goodeidae</taxon>
        <taxon>Ataeniobius</taxon>
    </lineage>
</organism>
<evidence type="ECO:0000256" key="1">
    <source>
        <dbReference type="SAM" id="SignalP"/>
    </source>
</evidence>
<dbReference type="Proteomes" id="UP001345963">
    <property type="component" value="Unassembled WGS sequence"/>
</dbReference>
<protein>
    <recommendedName>
        <fullName evidence="4">Somatostatin/Cortistatin C-terminal domain-containing protein</fullName>
    </recommendedName>
</protein>
<keyword evidence="1" id="KW-0732">Signal</keyword>
<feature type="chain" id="PRO_5045962374" description="Somatostatin/Cortistatin C-terminal domain-containing protein" evidence="1">
    <location>
        <begin position="19"/>
        <end position="101"/>
    </location>
</feature>
<evidence type="ECO:0008006" key="4">
    <source>
        <dbReference type="Google" id="ProtNLM"/>
    </source>
</evidence>
<gene>
    <name evidence="2" type="ORF">ATANTOWER_006053</name>
</gene>
<reference evidence="2 3" key="1">
    <citation type="submission" date="2021-07" db="EMBL/GenBank/DDBJ databases">
        <authorList>
            <person name="Palmer J.M."/>
        </authorList>
    </citation>
    <scope>NUCLEOTIDE SEQUENCE [LARGE SCALE GENOMIC DNA]</scope>
    <source>
        <strain evidence="2 3">AT_MEX2019</strain>
        <tissue evidence="2">Muscle</tissue>
    </source>
</reference>
<sequence>MGFILCILGLLCFALCTAENREAEERFESLQLPPLDKLHDTLESVNRLNLIDFIHKLSKYENGIVHQEFRETEKNRKRGAETGLTTRRPCRVFFWKSWASC</sequence>
<accession>A0ABU7C022</accession>
<evidence type="ECO:0000313" key="3">
    <source>
        <dbReference type="Proteomes" id="UP001345963"/>
    </source>
</evidence>
<evidence type="ECO:0000313" key="2">
    <source>
        <dbReference type="EMBL" id="MED6255210.1"/>
    </source>
</evidence>